<dbReference type="AlphaFoldDB" id="A0A5J5EPP2"/>
<comment type="catalytic activity">
    <reaction evidence="6">
        <text>L-threonyl-[protein] + ATP = O-phospho-L-threonyl-[protein] + ADP + H(+)</text>
        <dbReference type="Rhea" id="RHEA:46608"/>
        <dbReference type="Rhea" id="RHEA-COMP:11060"/>
        <dbReference type="Rhea" id="RHEA-COMP:11605"/>
        <dbReference type="ChEBI" id="CHEBI:15378"/>
        <dbReference type="ChEBI" id="CHEBI:30013"/>
        <dbReference type="ChEBI" id="CHEBI:30616"/>
        <dbReference type="ChEBI" id="CHEBI:61977"/>
        <dbReference type="ChEBI" id="CHEBI:456216"/>
        <dbReference type="EC" id="2.7.11.1"/>
    </reaction>
</comment>
<evidence type="ECO:0000256" key="3">
    <source>
        <dbReference type="ARBA" id="ARBA00022553"/>
    </source>
</evidence>
<keyword evidence="5" id="KW-0418">Kinase</keyword>
<comment type="caution">
    <text evidence="9">The sequence shown here is derived from an EMBL/GenBank/DDBJ whole genome shotgun (WGS) entry which is preliminary data.</text>
</comment>
<evidence type="ECO:0000259" key="8">
    <source>
        <dbReference type="Pfam" id="PF16797"/>
    </source>
</evidence>
<evidence type="ECO:0000256" key="6">
    <source>
        <dbReference type="ARBA" id="ARBA00047899"/>
    </source>
</evidence>
<evidence type="ECO:0000313" key="10">
    <source>
        <dbReference type="Proteomes" id="UP000326924"/>
    </source>
</evidence>
<dbReference type="EC" id="2.7.11.1" evidence="1"/>
<evidence type="ECO:0000256" key="1">
    <source>
        <dbReference type="ARBA" id="ARBA00012513"/>
    </source>
</evidence>
<accession>A0A5J5EPP2</accession>
<proteinExistence type="predicted"/>
<reference evidence="9 10" key="1">
    <citation type="submission" date="2019-09" db="EMBL/GenBank/DDBJ databases">
        <title>Draft genome of the ectomycorrhizal ascomycete Sphaerosporella brunnea.</title>
        <authorList>
            <consortium name="DOE Joint Genome Institute"/>
            <person name="Benucci G.M."/>
            <person name="Marozzi G."/>
            <person name="Antonielli L."/>
            <person name="Sanchez S."/>
            <person name="Marco P."/>
            <person name="Wang X."/>
            <person name="Falini L.B."/>
            <person name="Barry K."/>
            <person name="Haridas S."/>
            <person name="Lipzen A."/>
            <person name="Labutti K."/>
            <person name="Grigoriev I.V."/>
            <person name="Murat C."/>
            <person name="Martin F."/>
            <person name="Albertini E."/>
            <person name="Donnini D."/>
            <person name="Bonito G."/>
        </authorList>
    </citation>
    <scope>NUCLEOTIDE SEQUENCE [LARGE SCALE GENOMIC DNA]</scope>
    <source>
        <strain evidence="9 10">Sb_GMNB300</strain>
    </source>
</reference>
<sequence length="211" mass="23549">MAANSKAAKAGPSAIGAMLRSSMPLASLVVPTADVVNPGSSKVGNVPDDIPDEDALEEIEVDERDEYKRILESQGLFKRLLGHKPQYRTICFHVTAVQSYGVTMDMLKQWGMYGLVILQEDRKGMVIRCRAPPLISAGTKEAEFVFEIRSSNGNRRTSASILRVTMEKGNTTTFEAFYKQIHKVYTSQAPNMVMTNDLIIRRMNKIFFNDP</sequence>
<dbReference type="InterPro" id="IPR031850">
    <property type="entry name" value="Fungal_KA1_dom"/>
</dbReference>
<dbReference type="InterPro" id="IPR043024">
    <property type="entry name" value="KA1_sf_fungal"/>
</dbReference>
<evidence type="ECO:0000313" key="9">
    <source>
        <dbReference type="EMBL" id="KAA8899998.1"/>
    </source>
</evidence>
<name>A0A5J5EPP2_9PEZI</name>
<keyword evidence="10" id="KW-1185">Reference proteome</keyword>
<protein>
    <recommendedName>
        <fullName evidence="1">non-specific serine/threonine protein kinase</fullName>
        <ecNumber evidence="1">2.7.11.1</ecNumber>
    </recommendedName>
</protein>
<comment type="catalytic activity">
    <reaction evidence="7">
        <text>L-seryl-[protein] + ATP = O-phospho-L-seryl-[protein] + ADP + H(+)</text>
        <dbReference type="Rhea" id="RHEA:17989"/>
        <dbReference type="Rhea" id="RHEA-COMP:9863"/>
        <dbReference type="Rhea" id="RHEA-COMP:11604"/>
        <dbReference type="ChEBI" id="CHEBI:15378"/>
        <dbReference type="ChEBI" id="CHEBI:29999"/>
        <dbReference type="ChEBI" id="CHEBI:30616"/>
        <dbReference type="ChEBI" id="CHEBI:83421"/>
        <dbReference type="ChEBI" id="CHEBI:456216"/>
        <dbReference type="EC" id="2.7.11.1"/>
    </reaction>
</comment>
<dbReference type="Proteomes" id="UP000326924">
    <property type="component" value="Unassembled WGS sequence"/>
</dbReference>
<evidence type="ECO:0000256" key="5">
    <source>
        <dbReference type="ARBA" id="ARBA00022777"/>
    </source>
</evidence>
<dbReference type="Pfam" id="PF16797">
    <property type="entry name" value="Fungal_KA1"/>
    <property type="match status" value="1"/>
</dbReference>
<evidence type="ECO:0000256" key="4">
    <source>
        <dbReference type="ARBA" id="ARBA00022679"/>
    </source>
</evidence>
<dbReference type="Gene3D" id="3.30.310.220">
    <property type="entry name" value="Fungal kinase associated-1 domain"/>
    <property type="match status" value="1"/>
</dbReference>
<evidence type="ECO:0000256" key="2">
    <source>
        <dbReference type="ARBA" id="ARBA00022527"/>
    </source>
</evidence>
<keyword evidence="3" id="KW-0597">Phosphoprotein</keyword>
<organism evidence="9 10">
    <name type="scientific">Sphaerosporella brunnea</name>
    <dbReference type="NCBI Taxonomy" id="1250544"/>
    <lineage>
        <taxon>Eukaryota</taxon>
        <taxon>Fungi</taxon>
        <taxon>Dikarya</taxon>
        <taxon>Ascomycota</taxon>
        <taxon>Pezizomycotina</taxon>
        <taxon>Pezizomycetes</taxon>
        <taxon>Pezizales</taxon>
        <taxon>Pyronemataceae</taxon>
        <taxon>Sphaerosporella</taxon>
    </lineage>
</organism>
<keyword evidence="2" id="KW-0723">Serine/threonine-protein kinase</keyword>
<dbReference type="EMBL" id="VXIS01000160">
    <property type="protein sequence ID" value="KAA8899998.1"/>
    <property type="molecule type" value="Genomic_DNA"/>
</dbReference>
<evidence type="ECO:0000256" key="7">
    <source>
        <dbReference type="ARBA" id="ARBA00048679"/>
    </source>
</evidence>
<keyword evidence="4" id="KW-0808">Transferase</keyword>
<dbReference type="InParanoid" id="A0A5J5EPP2"/>
<feature type="domain" description="Fungal kinase associated-1" evidence="8">
    <location>
        <begin position="74"/>
        <end position="187"/>
    </location>
</feature>
<gene>
    <name evidence="9" type="ORF">FN846DRAFT_164344</name>
</gene>
<dbReference type="OrthoDB" id="504170at2759"/>
<dbReference type="GO" id="GO:0004674">
    <property type="term" value="F:protein serine/threonine kinase activity"/>
    <property type="evidence" value="ECO:0007669"/>
    <property type="project" value="UniProtKB-KW"/>
</dbReference>